<accession>A0A2L0IGK7</accession>
<evidence type="ECO:0000256" key="1">
    <source>
        <dbReference type="ARBA" id="ARBA00023015"/>
    </source>
</evidence>
<dbReference type="GO" id="GO:0006355">
    <property type="term" value="P:regulation of DNA-templated transcription"/>
    <property type="evidence" value="ECO:0007669"/>
    <property type="project" value="InterPro"/>
</dbReference>
<evidence type="ECO:0000313" key="4">
    <source>
        <dbReference type="EMBL" id="AUX93664.1"/>
    </source>
</evidence>
<keyword evidence="2" id="KW-0238">DNA-binding</keyword>
<keyword evidence="1" id="KW-0805">Transcription regulation</keyword>
<sequence>MKIESSLKYFSPKTMNISDTSRATAFDGHSGTDLMAAIGMCQSKAPFGVAALLAKSGISPEDKQKAVQHLMRYARDNAPKLVVKAAGPKLPACLAVLSKMALEEYARSAASSEVCPDCNGRGLINGLEHVMVHPGCGSPESPGYVPPKYRLDSTEKTCVTCHGKGTISARCRCNGSGRARDIEASKAQGCIVEKKCERCEGRGFKRMPGSKAYRAVKAILPDFQERTWNRNWRPFFEKLVAKLDIEESYADAQFQKITR</sequence>
<dbReference type="Proteomes" id="UP000238365">
    <property type="component" value="Chromosome"/>
</dbReference>
<dbReference type="HAMAP" id="MF_04158">
    <property type="entry name" value="Antitermination_lambda"/>
    <property type="match status" value="1"/>
</dbReference>
<protein>
    <submittedName>
        <fullName evidence="4">Antitermination protein</fullName>
    </submittedName>
</protein>
<reference evidence="4 5" key="1">
    <citation type="submission" date="2018-01" db="EMBL/GenBank/DDBJ databases">
        <title>Complete and assembled Genome of Pantoea gaviniae DSM22758T.</title>
        <authorList>
            <person name="Stevens M.J.A."/>
            <person name="Zurfluh K."/>
            <person name="Stephan R."/>
        </authorList>
    </citation>
    <scope>NUCLEOTIDE SEQUENCE [LARGE SCALE GENOMIC DNA]</scope>
    <source>
        <strain evidence="4 5">DSM 22758</strain>
    </source>
</reference>
<gene>
    <name evidence="4" type="ORF">C2E15_11630</name>
</gene>
<dbReference type="InterPro" id="IPR038500">
    <property type="entry name" value="Antitermination_sf"/>
</dbReference>
<dbReference type="Gene3D" id="1.10.274.110">
    <property type="match status" value="2"/>
</dbReference>
<dbReference type="KEGG" id="pgz:C2E15_11630"/>
<name>A0A2L0IGK7_9GAMM</name>
<proteinExistence type="inferred from homology"/>
<organism evidence="4 5">
    <name type="scientific">Mixta gaviniae</name>
    <dbReference type="NCBI Taxonomy" id="665914"/>
    <lineage>
        <taxon>Bacteria</taxon>
        <taxon>Pseudomonadati</taxon>
        <taxon>Pseudomonadota</taxon>
        <taxon>Gammaproteobacteria</taxon>
        <taxon>Enterobacterales</taxon>
        <taxon>Erwiniaceae</taxon>
        <taxon>Mixta</taxon>
    </lineage>
</organism>
<dbReference type="RefSeq" id="WP_104957510.1">
    <property type="nucleotide sequence ID" value="NZ_CP026377.1"/>
</dbReference>
<dbReference type="EMBL" id="CP026377">
    <property type="protein sequence ID" value="AUX93664.1"/>
    <property type="molecule type" value="Genomic_DNA"/>
</dbReference>
<dbReference type="GO" id="GO:0003677">
    <property type="term" value="F:DNA binding"/>
    <property type="evidence" value="ECO:0007669"/>
    <property type="project" value="UniProtKB-KW"/>
</dbReference>
<evidence type="ECO:0000256" key="2">
    <source>
        <dbReference type="ARBA" id="ARBA00023125"/>
    </source>
</evidence>
<dbReference type="AlphaFoldDB" id="A0A2L0IGK7"/>
<dbReference type="Pfam" id="PF03589">
    <property type="entry name" value="Antiterm"/>
    <property type="match status" value="2"/>
</dbReference>
<keyword evidence="3" id="KW-0804">Transcription</keyword>
<evidence type="ECO:0000313" key="5">
    <source>
        <dbReference type="Proteomes" id="UP000238365"/>
    </source>
</evidence>
<evidence type="ECO:0000256" key="3">
    <source>
        <dbReference type="ARBA" id="ARBA00023163"/>
    </source>
</evidence>
<keyword evidence="5" id="KW-1185">Reference proteome</keyword>
<dbReference type="InterPro" id="IPR003222">
    <property type="entry name" value="Antitermntn"/>
</dbReference>